<evidence type="ECO:0000256" key="1">
    <source>
        <dbReference type="ARBA" id="ARBA00004651"/>
    </source>
</evidence>
<dbReference type="InterPro" id="IPR036890">
    <property type="entry name" value="HATPase_C_sf"/>
</dbReference>
<dbReference type="PANTHER" id="PTHR34220">
    <property type="entry name" value="SENSOR HISTIDINE KINASE YPDA"/>
    <property type="match status" value="1"/>
</dbReference>
<keyword evidence="8 10" id="KW-0472">Membrane</keyword>
<evidence type="ECO:0000256" key="2">
    <source>
        <dbReference type="ARBA" id="ARBA00022475"/>
    </source>
</evidence>
<evidence type="ECO:0000256" key="3">
    <source>
        <dbReference type="ARBA" id="ARBA00022553"/>
    </source>
</evidence>
<keyword evidence="4 12" id="KW-0808">Transferase</keyword>
<keyword evidence="5 10" id="KW-0812">Transmembrane</keyword>
<evidence type="ECO:0000256" key="6">
    <source>
        <dbReference type="ARBA" id="ARBA00022777"/>
    </source>
</evidence>
<evidence type="ECO:0000256" key="8">
    <source>
        <dbReference type="ARBA" id="ARBA00023136"/>
    </source>
</evidence>
<evidence type="ECO:0000256" key="5">
    <source>
        <dbReference type="ARBA" id="ARBA00022692"/>
    </source>
</evidence>
<organism evidence="12 13">
    <name type="scientific">Robertmurraya beringensis</name>
    <dbReference type="NCBI Taxonomy" id="641660"/>
    <lineage>
        <taxon>Bacteria</taxon>
        <taxon>Bacillati</taxon>
        <taxon>Bacillota</taxon>
        <taxon>Bacilli</taxon>
        <taxon>Bacillales</taxon>
        <taxon>Bacillaceae</taxon>
        <taxon>Robertmurraya</taxon>
    </lineage>
</organism>
<dbReference type="InterPro" id="IPR003594">
    <property type="entry name" value="HATPase_dom"/>
</dbReference>
<dbReference type="Gene3D" id="6.10.340.10">
    <property type="match status" value="1"/>
</dbReference>
<comment type="subcellular location">
    <subcellularLocation>
        <location evidence="1">Cell membrane</location>
        <topology evidence="1">Multi-pass membrane protein</topology>
    </subcellularLocation>
</comment>
<evidence type="ECO:0000256" key="10">
    <source>
        <dbReference type="SAM" id="Phobius"/>
    </source>
</evidence>
<evidence type="ECO:0000259" key="11">
    <source>
        <dbReference type="PROSITE" id="PS50885"/>
    </source>
</evidence>
<sequence length="584" mass="67222">MLKFQHKLIIAFICFVLIPIIILGIVSYKISSTTLQKNISEQMIQTLKAVDRNLLAAVTEVNSFSDYIVSSSAIQDYLNTQNTSSIYEFYSDQQEIAGKMYGNSQIDNLVLYRHDGDVITFTDDMVTSLDDLRSNLFLDKLLQEKGRPVWLTPYENQNLVFSQDYILTQSRVVKDINTLDNLGYLILHVKLDLFDPIFKDIYGGPSHELIVNKEGTVLYSLNRNFIGKTLDIESFAEFPTNKSGYLTDEWDGEKSLITYMPSSFETGGNTQLILVSIKPLKTIASDIVNIRNTMLIVVGFTVLTAGLFNFLYLKRISRFIHELLNGMKQVERGTLSKRMGRFKFQELQNISQGFNNMTGRLQQLMRDIETEQERKREAQFKVLQQQINPHFLYNTLESINALAALNGQREISRMTINLGKLLRISINGGYEVKVKDEIRHVISYLEIQKIRFNNRFSFEVDVVEELNHYPVLKLILQPLVENILIHEFSKRDDEEGLIKIRGTISNGQGEFWIEDNGKGIDERVLMQLNNWRLENLHSQANNGHGVRNVDERMRLFYGEKYGLIICSMKNKGTVIKISFPIRGD</sequence>
<feature type="transmembrane region" description="Helical" evidence="10">
    <location>
        <begin position="294"/>
        <end position="313"/>
    </location>
</feature>
<dbReference type="PROSITE" id="PS50885">
    <property type="entry name" value="HAMP"/>
    <property type="match status" value="1"/>
</dbReference>
<keyword evidence="2" id="KW-1003">Cell membrane</keyword>
<evidence type="ECO:0000256" key="7">
    <source>
        <dbReference type="ARBA" id="ARBA00022989"/>
    </source>
</evidence>
<reference evidence="12 13" key="1">
    <citation type="submission" date="2024-09" db="EMBL/GenBank/DDBJ databases">
        <authorList>
            <person name="Sun Q."/>
            <person name="Mori K."/>
        </authorList>
    </citation>
    <scope>NUCLEOTIDE SEQUENCE [LARGE SCALE GENOMIC DNA]</scope>
    <source>
        <strain evidence="12 13">CGMCC 1.9126</strain>
    </source>
</reference>
<protein>
    <submittedName>
        <fullName evidence="12">Sensor histidine kinase</fullName>
        <ecNumber evidence="12">2.7.13.3</ecNumber>
    </submittedName>
</protein>
<dbReference type="SUPFAM" id="SSF55874">
    <property type="entry name" value="ATPase domain of HSP90 chaperone/DNA topoisomerase II/histidine kinase"/>
    <property type="match status" value="1"/>
</dbReference>
<dbReference type="Proteomes" id="UP001589738">
    <property type="component" value="Unassembled WGS sequence"/>
</dbReference>
<dbReference type="EC" id="2.7.13.3" evidence="12"/>
<feature type="domain" description="HAMP" evidence="11">
    <location>
        <begin position="314"/>
        <end position="366"/>
    </location>
</feature>
<proteinExistence type="predicted"/>
<evidence type="ECO:0000256" key="4">
    <source>
        <dbReference type="ARBA" id="ARBA00022679"/>
    </source>
</evidence>
<dbReference type="Gene3D" id="3.30.565.10">
    <property type="entry name" value="Histidine kinase-like ATPase, C-terminal domain"/>
    <property type="match status" value="1"/>
</dbReference>
<feature type="coiled-coil region" evidence="9">
    <location>
        <begin position="354"/>
        <end position="381"/>
    </location>
</feature>
<dbReference type="InterPro" id="IPR050640">
    <property type="entry name" value="Bact_2-comp_sensor_kinase"/>
</dbReference>
<name>A0ABV6KQ52_9BACI</name>
<dbReference type="Pfam" id="PF06580">
    <property type="entry name" value="His_kinase"/>
    <property type="match status" value="1"/>
</dbReference>
<keyword evidence="7 10" id="KW-1133">Transmembrane helix</keyword>
<keyword evidence="13" id="KW-1185">Reference proteome</keyword>
<accession>A0ABV6KQ52</accession>
<evidence type="ECO:0000256" key="9">
    <source>
        <dbReference type="SAM" id="Coils"/>
    </source>
</evidence>
<keyword evidence="3" id="KW-0597">Phosphoprotein</keyword>
<comment type="caution">
    <text evidence="12">The sequence shown here is derived from an EMBL/GenBank/DDBJ whole genome shotgun (WGS) entry which is preliminary data.</text>
</comment>
<dbReference type="PANTHER" id="PTHR34220:SF7">
    <property type="entry name" value="SENSOR HISTIDINE KINASE YPDA"/>
    <property type="match status" value="1"/>
</dbReference>
<gene>
    <name evidence="12" type="ORF">ACFFHF_09325</name>
</gene>
<evidence type="ECO:0000313" key="13">
    <source>
        <dbReference type="Proteomes" id="UP001589738"/>
    </source>
</evidence>
<keyword evidence="6 12" id="KW-0418">Kinase</keyword>
<dbReference type="InterPro" id="IPR003660">
    <property type="entry name" value="HAMP_dom"/>
</dbReference>
<dbReference type="RefSeq" id="WP_377057938.1">
    <property type="nucleotide sequence ID" value="NZ_JBHLUU010000027.1"/>
</dbReference>
<dbReference type="EMBL" id="JBHLUU010000027">
    <property type="protein sequence ID" value="MFC0475449.1"/>
    <property type="molecule type" value="Genomic_DNA"/>
</dbReference>
<keyword evidence="9" id="KW-0175">Coiled coil</keyword>
<dbReference type="GO" id="GO:0004673">
    <property type="term" value="F:protein histidine kinase activity"/>
    <property type="evidence" value="ECO:0007669"/>
    <property type="project" value="UniProtKB-EC"/>
</dbReference>
<dbReference type="Pfam" id="PF02743">
    <property type="entry name" value="dCache_1"/>
    <property type="match status" value="1"/>
</dbReference>
<dbReference type="InterPro" id="IPR010559">
    <property type="entry name" value="Sig_transdc_His_kin_internal"/>
</dbReference>
<feature type="transmembrane region" description="Helical" evidence="10">
    <location>
        <begin position="7"/>
        <end position="28"/>
    </location>
</feature>
<dbReference type="InterPro" id="IPR033479">
    <property type="entry name" value="dCache_1"/>
</dbReference>
<dbReference type="Pfam" id="PF02518">
    <property type="entry name" value="HATPase_c"/>
    <property type="match status" value="1"/>
</dbReference>
<evidence type="ECO:0000313" key="12">
    <source>
        <dbReference type="EMBL" id="MFC0475449.1"/>
    </source>
</evidence>